<dbReference type="Proteomes" id="UP000255515">
    <property type="component" value="Unassembled WGS sequence"/>
</dbReference>
<organism evidence="1 2">
    <name type="scientific">Bergeyella zoohelcum</name>
    <dbReference type="NCBI Taxonomy" id="1015"/>
    <lineage>
        <taxon>Bacteria</taxon>
        <taxon>Pseudomonadati</taxon>
        <taxon>Bacteroidota</taxon>
        <taxon>Flavobacteriia</taxon>
        <taxon>Flavobacteriales</taxon>
        <taxon>Weeksellaceae</taxon>
        <taxon>Bergeyella</taxon>
    </lineage>
</organism>
<name>A0A376BZW4_9FLAO</name>
<dbReference type="EMBL" id="UFTJ01000001">
    <property type="protein sequence ID" value="SSZ47228.1"/>
    <property type="molecule type" value="Genomic_DNA"/>
</dbReference>
<evidence type="ECO:0000313" key="2">
    <source>
        <dbReference type="Proteomes" id="UP000255515"/>
    </source>
</evidence>
<sequence length="90" mass="10059">MIHGNVTFEKVPGNPSYAQVAYVERYGCRCGMYDFEMHGNPISTRSNRKMMIRNPATAIGGLVNSTYKNGLVISGKPFLIQYTNVVKILK</sequence>
<evidence type="ECO:0000313" key="1">
    <source>
        <dbReference type="EMBL" id="SSZ47228.1"/>
    </source>
</evidence>
<reference evidence="1 2" key="1">
    <citation type="submission" date="2018-06" db="EMBL/GenBank/DDBJ databases">
        <authorList>
            <consortium name="Pathogen Informatics"/>
            <person name="Doyle S."/>
        </authorList>
    </citation>
    <scope>NUCLEOTIDE SEQUENCE [LARGE SCALE GENOMIC DNA]</scope>
    <source>
        <strain evidence="1 2">NCTC11661</strain>
    </source>
</reference>
<gene>
    <name evidence="1" type="ORF">NCTC11661_00894</name>
</gene>
<protein>
    <submittedName>
        <fullName evidence="1">Uncharacterized protein</fullName>
    </submittedName>
</protein>
<dbReference type="AlphaFoldDB" id="A0A376BZW4"/>
<proteinExistence type="predicted"/>
<accession>A0A376BZW4</accession>